<evidence type="ECO:0000256" key="3">
    <source>
        <dbReference type="ARBA" id="ARBA00022741"/>
    </source>
</evidence>
<dbReference type="SUPFAM" id="SSF52540">
    <property type="entry name" value="P-loop containing nucleoside triphosphate hydrolases"/>
    <property type="match status" value="2"/>
</dbReference>
<dbReference type="PROSITE" id="PS50893">
    <property type="entry name" value="ABC_TRANSPORTER_2"/>
    <property type="match status" value="2"/>
</dbReference>
<dbReference type="AlphaFoldDB" id="Q45N68"/>
<comment type="similarity">
    <text evidence="1">Belongs to the ABC transporter superfamily.</text>
</comment>
<proteinExistence type="inferred from homology"/>
<dbReference type="EMBL" id="DQ124296">
    <property type="protein sequence ID" value="AAZ38129.1"/>
    <property type="molecule type" value="Genomic_DNA"/>
</dbReference>
<keyword evidence="3" id="KW-0547">Nucleotide-binding</keyword>
<dbReference type="GO" id="GO:0016887">
    <property type="term" value="F:ATP hydrolysis activity"/>
    <property type="evidence" value="ECO:0007669"/>
    <property type="project" value="InterPro"/>
</dbReference>
<feature type="domain" description="ABC transporter" evidence="5">
    <location>
        <begin position="311"/>
        <end position="556"/>
    </location>
</feature>
<evidence type="ECO:0000259" key="5">
    <source>
        <dbReference type="PROSITE" id="PS50893"/>
    </source>
</evidence>
<dbReference type="Pfam" id="PF00005">
    <property type="entry name" value="ABC_tran"/>
    <property type="match status" value="2"/>
</dbReference>
<evidence type="ECO:0000256" key="2">
    <source>
        <dbReference type="ARBA" id="ARBA00022448"/>
    </source>
</evidence>
<dbReference type="InterPro" id="IPR050319">
    <property type="entry name" value="ABC_transp_ATP-bind"/>
</dbReference>
<keyword evidence="2" id="KW-0813">Transport</keyword>
<evidence type="ECO:0000256" key="1">
    <source>
        <dbReference type="ARBA" id="ARBA00005417"/>
    </source>
</evidence>
<name>Q45N68_9MICC</name>
<dbReference type="InterPro" id="IPR003593">
    <property type="entry name" value="AAA+_ATPase"/>
</dbReference>
<dbReference type="InterPro" id="IPR013563">
    <property type="entry name" value="Oligopep_ABC_C"/>
</dbReference>
<dbReference type="GO" id="GO:0015833">
    <property type="term" value="P:peptide transport"/>
    <property type="evidence" value="ECO:0007669"/>
    <property type="project" value="InterPro"/>
</dbReference>
<dbReference type="NCBIfam" id="NF008453">
    <property type="entry name" value="PRK11308.1"/>
    <property type="match status" value="2"/>
</dbReference>
<organism evidence="6">
    <name type="scientific">Arthrobacter sp. KW</name>
    <dbReference type="NCBI Taxonomy" id="312977"/>
    <lineage>
        <taxon>Bacteria</taxon>
        <taxon>Bacillati</taxon>
        <taxon>Actinomycetota</taxon>
        <taxon>Actinomycetes</taxon>
        <taxon>Micrococcales</taxon>
        <taxon>Micrococcaceae</taxon>
        <taxon>Arthrobacter</taxon>
    </lineage>
</organism>
<dbReference type="PANTHER" id="PTHR43776">
    <property type="entry name" value="TRANSPORT ATP-BINDING PROTEIN"/>
    <property type="match status" value="1"/>
</dbReference>
<dbReference type="GO" id="GO:0055085">
    <property type="term" value="P:transmembrane transport"/>
    <property type="evidence" value="ECO:0007669"/>
    <property type="project" value="UniProtKB-ARBA"/>
</dbReference>
<reference evidence="6" key="1">
    <citation type="journal article" date="2006" name="Appl. Environ. Microbiol.">
        <title>A single monooxygenase, ese, is involved in the metabolism of the organochlorides endosulfan and endosulfate in an Arthrobacter sp.</title>
        <authorList>
            <person name="Weir K.M."/>
            <person name="Sutherland T.D."/>
            <person name="Horne I."/>
            <person name="Russell R.J."/>
            <person name="Oakeshott J.G."/>
        </authorList>
    </citation>
    <scope>NUCLEOTIDE SEQUENCE</scope>
    <source>
        <strain evidence="6">KW</strain>
    </source>
</reference>
<sequence>MTATLERRSTAAAVTQDLLRVKGLNVSFTAGRGRNAELRHVVKDVSVALAAGECLALVGESGSGKSVMARTLVGLPGGTAQVQAGLLEVAGHQVSALTERQWRQVRGKDVGFVLQDALVSLDPLRPVGREIEEALRLHGWGNRKDRAAKAVELLASVGVPDPQMRAGQRPDELSGGLRQRALIASAIAMDPKIVIADEPTTALDVTVQAQILELFAAMKSRGTGIILISHDLSVVATLADHVAVMQGGAIVEQGPAHEVLYNPQHEYTRTLLDAIPSEHTKGTPLSRTGRARTTAVSRRVRAERDPSVPVLRADGLTKSYKGRADGITRTVVQDVSFELGIGETLGIVGESGSGKSTTAKIALAMLEPDNGSVLLDGAPWTGITAAARRSRRRLMTAVYQDPLSSFDPRWNAERILLDAISREDFPLDADRAARAIELAGQVGLQAEHLSKHPLQLSGGQRQRLAIARALAPEPEVIVLDEAVSALDVSVQAQVLDLLSDLQQELGLSYLFISHDLGVIHHMSDRVLVMKDGRAVEQGTAEQIFNNPQEPYTQELLASVPVLGLGDQATPATTQGVSP</sequence>
<dbReference type="GO" id="GO:0005524">
    <property type="term" value="F:ATP binding"/>
    <property type="evidence" value="ECO:0007669"/>
    <property type="project" value="UniProtKB-KW"/>
</dbReference>
<dbReference type="InterPro" id="IPR003439">
    <property type="entry name" value="ABC_transporter-like_ATP-bd"/>
</dbReference>
<dbReference type="PANTHER" id="PTHR43776:SF7">
    <property type="entry name" value="D,D-DIPEPTIDE TRANSPORT ATP-BINDING PROTEIN DDPF-RELATED"/>
    <property type="match status" value="1"/>
</dbReference>
<dbReference type="PROSITE" id="PS00211">
    <property type="entry name" value="ABC_TRANSPORTER_1"/>
    <property type="match status" value="1"/>
</dbReference>
<dbReference type="InterPro" id="IPR017871">
    <property type="entry name" value="ABC_transporter-like_CS"/>
</dbReference>
<dbReference type="CDD" id="cd03257">
    <property type="entry name" value="ABC_NikE_OppD_transporters"/>
    <property type="match status" value="2"/>
</dbReference>
<accession>Q45N68</accession>
<keyword evidence="4" id="KW-0067">ATP-binding</keyword>
<dbReference type="InterPro" id="IPR027417">
    <property type="entry name" value="P-loop_NTPase"/>
</dbReference>
<feature type="domain" description="ABC transporter" evidence="5">
    <location>
        <begin position="21"/>
        <end position="272"/>
    </location>
</feature>
<evidence type="ECO:0000313" key="6">
    <source>
        <dbReference type="EMBL" id="AAZ38129.1"/>
    </source>
</evidence>
<dbReference type="SMART" id="SM00382">
    <property type="entry name" value="AAA"/>
    <property type="match status" value="2"/>
</dbReference>
<protein>
    <submittedName>
        <fullName evidence="6">Putative ABC transporter ATP binding protein</fullName>
    </submittedName>
</protein>
<dbReference type="Gene3D" id="3.40.50.300">
    <property type="entry name" value="P-loop containing nucleotide triphosphate hydrolases"/>
    <property type="match status" value="2"/>
</dbReference>
<dbReference type="NCBIfam" id="NF007739">
    <property type="entry name" value="PRK10419.1"/>
    <property type="match status" value="2"/>
</dbReference>
<dbReference type="Pfam" id="PF08352">
    <property type="entry name" value="oligo_HPY"/>
    <property type="match status" value="2"/>
</dbReference>
<evidence type="ECO:0000256" key="4">
    <source>
        <dbReference type="ARBA" id="ARBA00022840"/>
    </source>
</evidence>